<evidence type="ECO:0000313" key="2">
    <source>
        <dbReference type="EMBL" id="PAV58407.1"/>
    </source>
</evidence>
<dbReference type="Proteomes" id="UP000218231">
    <property type="component" value="Unassembled WGS sequence"/>
</dbReference>
<dbReference type="InterPro" id="IPR056072">
    <property type="entry name" value="SNTX_MACPF/CDC-like_dom"/>
</dbReference>
<dbReference type="InterPro" id="IPR052090">
    <property type="entry name" value="Cytolytic_pore-forming_toxin"/>
</dbReference>
<dbReference type="AlphaFoldDB" id="A0A2A2J9S4"/>
<dbReference type="Pfam" id="PF24674">
    <property type="entry name" value="MACPF_SNTX"/>
    <property type="match status" value="1"/>
</dbReference>
<dbReference type="OrthoDB" id="8954335at2759"/>
<accession>A0A2A2J9S4</accession>
<reference evidence="2 3" key="1">
    <citation type="journal article" date="2017" name="Curr. Biol.">
        <title>Genome architecture and evolution of a unichromosomal asexual nematode.</title>
        <authorList>
            <person name="Fradin H."/>
            <person name="Zegar C."/>
            <person name="Gutwein M."/>
            <person name="Lucas J."/>
            <person name="Kovtun M."/>
            <person name="Corcoran D."/>
            <person name="Baugh L.R."/>
            <person name="Kiontke K."/>
            <person name="Gunsalus K."/>
            <person name="Fitch D.H."/>
            <person name="Piano F."/>
        </authorList>
    </citation>
    <scope>NUCLEOTIDE SEQUENCE [LARGE SCALE GENOMIC DNA]</scope>
    <source>
        <strain evidence="2">PF1309</strain>
    </source>
</reference>
<feature type="domain" description="SNTX MACPF/CDC-like" evidence="1">
    <location>
        <begin position="3"/>
        <end position="256"/>
    </location>
</feature>
<dbReference type="PANTHER" id="PTHR31594:SF14">
    <property type="entry name" value="FIBRONECTIN TYPE-III DOMAIN-CONTAINING PROTEIN"/>
    <property type="match status" value="1"/>
</dbReference>
<sequence length="357" mass="39970">MTIHRQALGRIAQLGELYDAHTDTFCGNGIFNDKLPEEEKDMIDNGHNDLKYIYNDAMKEKLDKLHIEGELKASFLSGAIQVGGSGKYLDSTSKSARESSATLICKITTKSESINISHCNVTSLLSSDSVTNMPNATHFVSGIRWGAIAIATVKCTREESDDKKEIEAALKAKIAKIKIGGSGHGEYKKDAHDKSRQFQFELLIDALPNGDDVPQDFEQAIEFMKKLPVYVANANGGKGVPIHYTLMPLSAIKTCLGNIESLDRIVNSIDEDAINKAIRIFDEMNESIRPNPPKWRFGASVAYFKDKLYYLGGGSTNRVDLLMVMKIERYIDYQRMNRNGLKLESFQKYEFLSELHR</sequence>
<protein>
    <recommendedName>
        <fullName evidence="1">SNTX MACPF/CDC-like domain-containing protein</fullName>
    </recommendedName>
</protein>
<dbReference type="PANTHER" id="PTHR31594">
    <property type="entry name" value="AIG1-TYPE G DOMAIN-CONTAINING PROTEIN"/>
    <property type="match status" value="1"/>
</dbReference>
<name>A0A2A2J9S4_9BILA</name>
<proteinExistence type="predicted"/>
<evidence type="ECO:0000259" key="1">
    <source>
        <dbReference type="Pfam" id="PF24674"/>
    </source>
</evidence>
<evidence type="ECO:0000313" key="3">
    <source>
        <dbReference type="Proteomes" id="UP000218231"/>
    </source>
</evidence>
<keyword evidence="3" id="KW-1185">Reference proteome</keyword>
<gene>
    <name evidence="2" type="ORF">WR25_23944</name>
</gene>
<dbReference type="STRING" id="2018661.A0A2A2J9S4"/>
<dbReference type="EMBL" id="LIAE01010584">
    <property type="protein sequence ID" value="PAV58407.1"/>
    <property type="molecule type" value="Genomic_DNA"/>
</dbReference>
<comment type="caution">
    <text evidence="2">The sequence shown here is derived from an EMBL/GenBank/DDBJ whole genome shotgun (WGS) entry which is preliminary data.</text>
</comment>
<organism evidence="2 3">
    <name type="scientific">Diploscapter pachys</name>
    <dbReference type="NCBI Taxonomy" id="2018661"/>
    <lineage>
        <taxon>Eukaryota</taxon>
        <taxon>Metazoa</taxon>
        <taxon>Ecdysozoa</taxon>
        <taxon>Nematoda</taxon>
        <taxon>Chromadorea</taxon>
        <taxon>Rhabditida</taxon>
        <taxon>Rhabditina</taxon>
        <taxon>Rhabditomorpha</taxon>
        <taxon>Rhabditoidea</taxon>
        <taxon>Rhabditidae</taxon>
        <taxon>Diploscapter</taxon>
    </lineage>
</organism>